<dbReference type="CDD" id="cd15489">
    <property type="entry name" value="PHD_SF"/>
    <property type="match status" value="1"/>
</dbReference>
<accession>A0A5C3NMJ2</accession>
<dbReference type="EMBL" id="ML212537">
    <property type="protein sequence ID" value="TFK78434.1"/>
    <property type="molecule type" value="Genomic_DNA"/>
</dbReference>
<sequence>MSESSNNRLTIRLPATRASSVMSTSMATSAATVMYEPDEEQRAHDAKLDERVGPRDEISSSLRENAVPMLVPHTHAGGFVIETGGLVRVRGPRHPRTLHVVNYDAIVVEQLESRSERKPLVKVRSLYSYEDLETAYISPKSRHPSIIRLVQGKKQVVLGDFDEIVLLENIIAPLTDIARVRLDGVNLPFLTPSARWIREDVTVAQANKVRNCVLLGVDDQGVACCSSEHCTSGTFYYPEEQPLRYCTHCERWYHVRCMRQIGTVASIRSLTYAQGSAPPSWIVWKAPASTPSHVASDLEHLVTLPIQRGYLLGPPGAHPLLSFEITPQPQHTLTLTRLSRNTP</sequence>
<gene>
    <name evidence="1" type="ORF">K466DRAFT_570838</name>
</gene>
<organism evidence="1 2">
    <name type="scientific">Polyporus arcularius HHB13444</name>
    <dbReference type="NCBI Taxonomy" id="1314778"/>
    <lineage>
        <taxon>Eukaryota</taxon>
        <taxon>Fungi</taxon>
        <taxon>Dikarya</taxon>
        <taxon>Basidiomycota</taxon>
        <taxon>Agaricomycotina</taxon>
        <taxon>Agaricomycetes</taxon>
        <taxon>Polyporales</taxon>
        <taxon>Polyporaceae</taxon>
        <taxon>Polyporus</taxon>
    </lineage>
</organism>
<proteinExistence type="predicted"/>
<reference evidence="1 2" key="1">
    <citation type="journal article" date="2019" name="Nat. Ecol. Evol.">
        <title>Megaphylogeny resolves global patterns of mushroom evolution.</title>
        <authorList>
            <person name="Varga T."/>
            <person name="Krizsan K."/>
            <person name="Foldi C."/>
            <person name="Dima B."/>
            <person name="Sanchez-Garcia M."/>
            <person name="Sanchez-Ramirez S."/>
            <person name="Szollosi G.J."/>
            <person name="Szarkandi J.G."/>
            <person name="Papp V."/>
            <person name="Albert L."/>
            <person name="Andreopoulos W."/>
            <person name="Angelini C."/>
            <person name="Antonin V."/>
            <person name="Barry K.W."/>
            <person name="Bougher N.L."/>
            <person name="Buchanan P."/>
            <person name="Buyck B."/>
            <person name="Bense V."/>
            <person name="Catcheside P."/>
            <person name="Chovatia M."/>
            <person name="Cooper J."/>
            <person name="Damon W."/>
            <person name="Desjardin D."/>
            <person name="Finy P."/>
            <person name="Geml J."/>
            <person name="Haridas S."/>
            <person name="Hughes K."/>
            <person name="Justo A."/>
            <person name="Karasinski D."/>
            <person name="Kautmanova I."/>
            <person name="Kiss B."/>
            <person name="Kocsube S."/>
            <person name="Kotiranta H."/>
            <person name="LaButti K.M."/>
            <person name="Lechner B.E."/>
            <person name="Liimatainen K."/>
            <person name="Lipzen A."/>
            <person name="Lukacs Z."/>
            <person name="Mihaltcheva S."/>
            <person name="Morgado L.N."/>
            <person name="Niskanen T."/>
            <person name="Noordeloos M.E."/>
            <person name="Ohm R.A."/>
            <person name="Ortiz-Santana B."/>
            <person name="Ovrebo C."/>
            <person name="Racz N."/>
            <person name="Riley R."/>
            <person name="Savchenko A."/>
            <person name="Shiryaev A."/>
            <person name="Soop K."/>
            <person name="Spirin V."/>
            <person name="Szebenyi C."/>
            <person name="Tomsovsky M."/>
            <person name="Tulloss R.E."/>
            <person name="Uehling J."/>
            <person name="Grigoriev I.V."/>
            <person name="Vagvolgyi C."/>
            <person name="Papp T."/>
            <person name="Martin F.M."/>
            <person name="Miettinen O."/>
            <person name="Hibbett D.S."/>
            <person name="Nagy L.G."/>
        </authorList>
    </citation>
    <scope>NUCLEOTIDE SEQUENCE [LARGE SCALE GENOMIC DNA]</scope>
    <source>
        <strain evidence="1 2">HHB13444</strain>
    </source>
</reference>
<protein>
    <submittedName>
        <fullName evidence="1">Uncharacterized protein</fullName>
    </submittedName>
</protein>
<dbReference type="AlphaFoldDB" id="A0A5C3NMJ2"/>
<dbReference type="Proteomes" id="UP000308197">
    <property type="component" value="Unassembled WGS sequence"/>
</dbReference>
<name>A0A5C3NMJ2_9APHY</name>
<evidence type="ECO:0000313" key="1">
    <source>
        <dbReference type="EMBL" id="TFK78434.1"/>
    </source>
</evidence>
<evidence type="ECO:0000313" key="2">
    <source>
        <dbReference type="Proteomes" id="UP000308197"/>
    </source>
</evidence>
<dbReference type="InParanoid" id="A0A5C3NMJ2"/>
<keyword evidence="2" id="KW-1185">Reference proteome</keyword>